<dbReference type="EMBL" id="MKIE01000018">
    <property type="protein sequence ID" value="OHW61271.1"/>
    <property type="molecule type" value="Genomic_DNA"/>
</dbReference>
<evidence type="ECO:0000313" key="3">
    <source>
        <dbReference type="EMBL" id="OHW61271.1"/>
    </source>
</evidence>
<dbReference type="InterPro" id="IPR035093">
    <property type="entry name" value="RelE/ParE_toxin_dom_sf"/>
</dbReference>
<dbReference type="OrthoDB" id="9805098at2"/>
<dbReference type="PANTHER" id="PTHR35601:SF1">
    <property type="entry name" value="TOXIN RELE"/>
    <property type="match status" value="1"/>
</dbReference>
<dbReference type="AlphaFoldDB" id="A0A1S1V3I1"/>
<comment type="caution">
    <text evidence="3">The sequence shown here is derived from an EMBL/GenBank/DDBJ whole genome shotgun (WGS) entry which is preliminary data.</text>
</comment>
<dbReference type="SUPFAM" id="SSF143011">
    <property type="entry name" value="RelE-like"/>
    <property type="match status" value="1"/>
</dbReference>
<name>A0A1S1V3I1_9FIRM</name>
<dbReference type="EC" id="3.1.-.-" evidence="3"/>
<comment type="similarity">
    <text evidence="1">Belongs to the RelE toxin family.</text>
</comment>
<reference evidence="3 4" key="1">
    <citation type="submission" date="2016-09" db="EMBL/GenBank/DDBJ databases">
        <title>Genome sequence of Eubacterium angustum.</title>
        <authorList>
            <person name="Poehlein A."/>
            <person name="Daniel R."/>
        </authorList>
    </citation>
    <scope>NUCLEOTIDE SEQUENCE [LARGE SCALE GENOMIC DNA]</scope>
    <source>
        <strain evidence="3 4">DSM 1989</strain>
    </source>
</reference>
<dbReference type="InterPro" id="IPR007712">
    <property type="entry name" value="RelE/ParE_toxin"/>
</dbReference>
<dbReference type="STRING" id="39480.EUAN_23520"/>
<keyword evidence="3" id="KW-0378">Hydrolase</keyword>
<dbReference type="GO" id="GO:0016787">
    <property type="term" value="F:hydrolase activity"/>
    <property type="evidence" value="ECO:0007669"/>
    <property type="project" value="UniProtKB-KW"/>
</dbReference>
<evidence type="ECO:0000313" key="4">
    <source>
        <dbReference type="Proteomes" id="UP000180254"/>
    </source>
</evidence>
<dbReference type="NCBIfam" id="TIGR02385">
    <property type="entry name" value="RelE_StbE"/>
    <property type="match status" value="1"/>
</dbReference>
<evidence type="ECO:0000256" key="1">
    <source>
        <dbReference type="ARBA" id="ARBA00006226"/>
    </source>
</evidence>
<organism evidence="3 4">
    <name type="scientific">Andreesenia angusta</name>
    <dbReference type="NCBI Taxonomy" id="39480"/>
    <lineage>
        <taxon>Bacteria</taxon>
        <taxon>Bacillati</taxon>
        <taxon>Bacillota</taxon>
        <taxon>Tissierellia</taxon>
        <taxon>Tissierellales</taxon>
        <taxon>Gottschalkiaceae</taxon>
        <taxon>Andreesenia</taxon>
    </lineage>
</organism>
<dbReference type="RefSeq" id="WP_071064679.1">
    <property type="nucleotide sequence ID" value="NZ_MKIE01000018.1"/>
</dbReference>
<dbReference type="Pfam" id="PF05016">
    <property type="entry name" value="ParE_toxin"/>
    <property type="match status" value="1"/>
</dbReference>
<accession>A0A1S1V3I1</accession>
<gene>
    <name evidence="3" type="primary">relE_2</name>
    <name evidence="3" type="ORF">EUAN_23520</name>
</gene>
<keyword evidence="4" id="KW-1185">Reference proteome</keyword>
<protein>
    <submittedName>
        <fullName evidence="3">Toxin RelE</fullName>
        <ecNumber evidence="3">3.1.-.-</ecNumber>
    </submittedName>
</protein>
<dbReference type="Gene3D" id="3.30.2310.20">
    <property type="entry name" value="RelE-like"/>
    <property type="match status" value="1"/>
</dbReference>
<proteinExistence type="inferred from homology"/>
<dbReference type="Proteomes" id="UP000180254">
    <property type="component" value="Unassembled WGS sequence"/>
</dbReference>
<dbReference type="PANTHER" id="PTHR35601">
    <property type="entry name" value="TOXIN RELE"/>
    <property type="match status" value="1"/>
</dbReference>
<keyword evidence="2" id="KW-1277">Toxin-antitoxin system</keyword>
<sequence>MGGYDVVISDKALKTLKKMDKRNSAMIISFIKKNLQGAKNPRIKGKALKGELGDFWRYRFGDYRILAEIDDGEIKIFVIDIGHRREVYR</sequence>
<evidence type="ECO:0000256" key="2">
    <source>
        <dbReference type="ARBA" id="ARBA00022649"/>
    </source>
</evidence>